<dbReference type="EMBL" id="FPAG01000007">
    <property type="protein sequence ID" value="SFT03912.1"/>
    <property type="molecule type" value="Genomic_DNA"/>
</dbReference>
<feature type="chain" id="PRO_5010282379" evidence="1">
    <location>
        <begin position="30"/>
        <end position="52"/>
    </location>
</feature>
<gene>
    <name evidence="2" type="ORF">SAMN04487906_2659</name>
</gene>
<proteinExistence type="predicted"/>
<reference evidence="2 3" key="1">
    <citation type="submission" date="2016-10" db="EMBL/GenBank/DDBJ databases">
        <authorList>
            <person name="de Groot N.N."/>
        </authorList>
    </citation>
    <scope>NUCLEOTIDE SEQUENCE [LARGE SCALE GENOMIC DNA]</scope>
    <source>
        <strain evidence="2 3">CGMCC 1.6114</strain>
    </source>
</reference>
<feature type="non-terminal residue" evidence="2">
    <location>
        <position position="1"/>
    </location>
</feature>
<evidence type="ECO:0000256" key="1">
    <source>
        <dbReference type="SAM" id="SignalP"/>
    </source>
</evidence>
<organism evidence="2 3">
    <name type="scientific">Zhouia amylolytica</name>
    <dbReference type="NCBI Taxonomy" id="376730"/>
    <lineage>
        <taxon>Bacteria</taxon>
        <taxon>Pseudomonadati</taxon>
        <taxon>Bacteroidota</taxon>
        <taxon>Flavobacteriia</taxon>
        <taxon>Flavobacteriales</taxon>
        <taxon>Flavobacteriaceae</taxon>
        <taxon>Zhouia</taxon>
    </lineage>
</organism>
<evidence type="ECO:0000313" key="3">
    <source>
        <dbReference type="Proteomes" id="UP000183209"/>
    </source>
</evidence>
<protein>
    <submittedName>
        <fullName evidence="2">Uncharacterized protein</fullName>
    </submittedName>
</protein>
<evidence type="ECO:0000313" key="2">
    <source>
        <dbReference type="EMBL" id="SFT03912.1"/>
    </source>
</evidence>
<feature type="signal peptide" evidence="1">
    <location>
        <begin position="1"/>
        <end position="29"/>
    </location>
</feature>
<dbReference type="Proteomes" id="UP000183209">
    <property type="component" value="Unassembled WGS sequence"/>
</dbReference>
<dbReference type="AlphaFoldDB" id="A0A1I6UR09"/>
<sequence>TVMKLVKITFAILFVASFALTSCSPSSVADEDNLYDNTQGVEKSKIQMPSAG</sequence>
<name>A0A1I6UR09_9FLAO</name>
<keyword evidence="1" id="KW-0732">Signal</keyword>
<accession>A0A1I6UR09</accession>